<feature type="compositionally biased region" description="Basic and acidic residues" evidence="1">
    <location>
        <begin position="36"/>
        <end position="75"/>
    </location>
</feature>
<dbReference type="Proteomes" id="UP000006229">
    <property type="component" value="Unassembled WGS sequence"/>
</dbReference>
<dbReference type="AlphaFoldDB" id="I1A7H4"/>
<feature type="chain" id="PRO_5003637016" description="Lipoprotein" evidence="2">
    <location>
        <begin position="29"/>
        <end position="717"/>
    </location>
</feature>
<evidence type="ECO:0000313" key="4">
    <source>
        <dbReference type="Proteomes" id="UP000006229"/>
    </source>
</evidence>
<feature type="signal peptide" evidence="2">
    <location>
        <begin position="1"/>
        <end position="28"/>
    </location>
</feature>
<protein>
    <recommendedName>
        <fullName evidence="5">Lipoprotein</fullName>
    </recommendedName>
</protein>
<feature type="compositionally biased region" description="Basic and acidic residues" evidence="1">
    <location>
        <begin position="107"/>
        <end position="127"/>
    </location>
</feature>
<evidence type="ECO:0000256" key="1">
    <source>
        <dbReference type="SAM" id="MobiDB-lite"/>
    </source>
</evidence>
<organism evidence="3 4">
    <name type="scientific">Mycoplasmopsis canis UFG4</name>
    <dbReference type="NCBI Taxonomy" id="1131455"/>
    <lineage>
        <taxon>Bacteria</taxon>
        <taxon>Bacillati</taxon>
        <taxon>Mycoplasmatota</taxon>
        <taxon>Mycoplasmoidales</taxon>
        <taxon>Metamycoplasmataceae</taxon>
        <taxon>Mycoplasmopsis</taxon>
    </lineage>
</organism>
<feature type="compositionally biased region" description="Basic and acidic residues" evidence="1">
    <location>
        <begin position="82"/>
        <end position="92"/>
    </location>
</feature>
<dbReference type="PROSITE" id="PS51257">
    <property type="entry name" value="PROKAR_LIPOPROTEIN"/>
    <property type="match status" value="1"/>
</dbReference>
<proteinExistence type="predicted"/>
<evidence type="ECO:0008006" key="5">
    <source>
        <dbReference type="Google" id="ProtNLM"/>
    </source>
</evidence>
<dbReference type="OrthoDB" id="395515at2"/>
<comment type="caution">
    <text evidence="3">The sequence shown here is derived from an EMBL/GenBank/DDBJ whole genome shotgun (WGS) entry which is preliminary data.</text>
</comment>
<accession>I1A7H4</accession>
<reference evidence="3 4" key="1">
    <citation type="journal article" date="2012" name="J. Bacteriol.">
        <title>Genome annotation of five Mycoplasma canis strains.</title>
        <authorList>
            <person name="Brown D.R."/>
            <person name="May M."/>
            <person name="Michaels D.L."/>
            <person name="Barbet A.F."/>
        </authorList>
    </citation>
    <scope>NUCLEOTIDE SEQUENCE [LARGE SCALE GENOMIC DNA]</scope>
    <source>
        <strain evidence="3 4">UFG4</strain>
    </source>
</reference>
<keyword evidence="2" id="KW-0732">Signal</keyword>
<feature type="compositionally biased region" description="Polar residues" evidence="1">
    <location>
        <begin position="93"/>
        <end position="105"/>
    </location>
</feature>
<evidence type="ECO:0000256" key="2">
    <source>
        <dbReference type="SAM" id="SignalP"/>
    </source>
</evidence>
<evidence type="ECO:0000313" key="3">
    <source>
        <dbReference type="EMBL" id="EIE42445.1"/>
    </source>
</evidence>
<sequence>MMRKIKNLLLLTSLVTSLSIISCSPSNTEISNKVDNNSDNKDNKTKNTKEFEKEPKETNIQDPENKKDIEKKDSKPQVPVEVAEKPNDKTLTNKEGVNSENNEILDTSDKDKKEEEIPDSKENKENNNEIFEFQDPVTLSNDTQLTSQGNISDPKRIFDKTDFPENVVLENSNNNKIIIERYFENELVKVIKTGFIGNFPQDSLPIWYTKNDFLNLPRYFFRNIPDLQVRFKDNQNFIKYVRKIMPIDMVDNEITKENENTIVIKKDLTNFTKNNFTQKKLSFNIKISSRYDSQNQIQEYELLRVNIDLENIDNEFTNIHGSPFATQFKTELDQNVLTTKIKFTNKNITFDANDINNNIYVDKYNTLTDISYYVNEGQDKNFSLGFNNLKNSVFPKISSNNELNKTLKYSERLNPTNNKENIFKDIRKRVFVVGGGTSTMLSKVKPSDDNDYRYYFITNRHVTDILETRWNDNRVLKKIIIPDFDDNKVSTANSDISINVEKSFFEFNFWESKNQTSRKGILLNDGRQNADISISIIDIKPILDLATSTNNTKIKEYFENWKELKSLKLSKTTKYIDSNSIVNLSLASFLQDPHAGFSGRRYREHIINRIEEITLSDQAPEFAKYGYFRTFVQSDRNANIQLDLISGGSGSVVYDKNGDIVALFMQNIGDDQYGFGLLASHEYDYFGYETNNNPNSFKNKLSETIKQNPNKFEMINF</sequence>
<dbReference type="RefSeq" id="WP_004796940.1">
    <property type="nucleotide sequence ID" value="NZ_AJFU01000001.1"/>
</dbReference>
<dbReference type="PATRIC" id="fig|1131455.3.peg.23"/>
<keyword evidence="4" id="KW-1185">Reference proteome</keyword>
<gene>
    <name evidence="3" type="ORF">MCANUFG4_00120</name>
</gene>
<feature type="region of interest" description="Disordered" evidence="1">
    <location>
        <begin position="25"/>
        <end position="127"/>
    </location>
</feature>
<name>I1A7H4_9BACT</name>
<dbReference type="EMBL" id="AJFU01000001">
    <property type="protein sequence ID" value="EIE42445.1"/>
    <property type="molecule type" value="Genomic_DNA"/>
</dbReference>